<dbReference type="SUPFAM" id="SSF48350">
    <property type="entry name" value="GTPase activation domain, GAP"/>
    <property type="match status" value="1"/>
</dbReference>
<dbReference type="Proteomes" id="UP000015104">
    <property type="component" value="Unassembled WGS sequence"/>
</dbReference>
<sequence length="463" mass="53607">MSSNVNLADIEATKLETLWKHDLYTLQLKAPKPKRVVCQTYIPDRPPHYGREFHGKITREEANKLLSGEDGRYLVRESVRAQHQYTLSLRFEKQTKHFRLYYDGKHFVGDKRFDTVHDLVADGLIIMYLETHARDYIASMSNVAYEETPHYTLQKSHKLQKKKFFKDQGELTKIDDLRNGIKRIDIHDIDDEVYDDVIDVQMFEKKHVFKSHNYMGLPFCDYCGNFMWGLLAQGLKCEDCGFNAHRKCSEKVPNDCCPDLKHIHRIFGIDLTAVVKACNTVRPFIIDICVKEIENRGLNTEGLYRVSGLSDDVEAIKVALERDWDKAEQVFKTCDDVHVITGVLKMYLRSLPIPLITFDAYPHFLAALKKNPLDEKISGLKDVISTYLPPAHYQSLQYLIAHLERVSQHASENLMSAHNISTVLCPTLMRTPNIGLKPFQMNSWDQEIQVLEILIKHHSKIFK</sequence>
<accession>T1KF04</accession>
<feature type="domain" description="Phorbol-ester/DAG-type" evidence="13">
    <location>
        <begin position="206"/>
        <end position="256"/>
    </location>
</feature>
<evidence type="ECO:0000259" key="13">
    <source>
        <dbReference type="PROSITE" id="PS50081"/>
    </source>
</evidence>
<gene>
    <name evidence="15" type="primary">107363624</name>
</gene>
<dbReference type="CDD" id="cd20806">
    <property type="entry name" value="C1_CHN"/>
    <property type="match status" value="1"/>
</dbReference>
<keyword evidence="5" id="KW-0862">Zinc</keyword>
<proteinExistence type="predicted"/>
<dbReference type="InterPro" id="IPR046349">
    <property type="entry name" value="C1-like_sf"/>
</dbReference>
<evidence type="ECO:0000313" key="16">
    <source>
        <dbReference type="Proteomes" id="UP000015104"/>
    </source>
</evidence>
<dbReference type="eggNOG" id="KOG1453">
    <property type="taxonomic scope" value="Eukaryota"/>
</dbReference>
<dbReference type="InterPro" id="IPR036860">
    <property type="entry name" value="SH2_dom_sf"/>
</dbReference>
<dbReference type="SMART" id="SM00252">
    <property type="entry name" value="SH2"/>
    <property type="match status" value="1"/>
</dbReference>
<protein>
    <recommendedName>
        <fullName evidence="8">Beta-chimaerin</fullName>
    </recommendedName>
    <alternativeName>
        <fullName evidence="9">Beta-chimerin</fullName>
    </alternativeName>
    <alternativeName>
        <fullName evidence="10">Rho GTPase-activating protein 3</fullName>
    </alternativeName>
</protein>
<dbReference type="EnsemblMetazoa" id="tetur10g01380.1">
    <property type="protein sequence ID" value="tetur10g01380.1"/>
    <property type="gene ID" value="tetur10g01380"/>
</dbReference>
<feature type="domain" description="SH2" evidence="12">
    <location>
        <begin position="52"/>
        <end position="120"/>
    </location>
</feature>
<evidence type="ECO:0000256" key="4">
    <source>
        <dbReference type="ARBA" id="ARBA00022771"/>
    </source>
</evidence>
<dbReference type="Pfam" id="PF00620">
    <property type="entry name" value="RhoGAP"/>
    <property type="match status" value="1"/>
</dbReference>
<keyword evidence="4" id="KW-0863">Zinc-finger</keyword>
<evidence type="ECO:0000256" key="11">
    <source>
        <dbReference type="PROSITE-ProRule" id="PRU00191"/>
    </source>
</evidence>
<evidence type="ECO:0000256" key="2">
    <source>
        <dbReference type="ARBA" id="ARBA00022468"/>
    </source>
</evidence>
<evidence type="ECO:0000259" key="14">
    <source>
        <dbReference type="PROSITE" id="PS50238"/>
    </source>
</evidence>
<dbReference type="GO" id="GO:0007165">
    <property type="term" value="P:signal transduction"/>
    <property type="evidence" value="ECO:0007669"/>
    <property type="project" value="InterPro"/>
</dbReference>
<dbReference type="PRINTS" id="PR00008">
    <property type="entry name" value="DAGPEDOMAIN"/>
</dbReference>
<dbReference type="GO" id="GO:0005096">
    <property type="term" value="F:GTPase activator activity"/>
    <property type="evidence" value="ECO:0007669"/>
    <property type="project" value="UniProtKB-KW"/>
</dbReference>
<dbReference type="InterPro" id="IPR035840">
    <property type="entry name" value="Chimaerin_SH2"/>
</dbReference>
<dbReference type="PANTHER" id="PTHR46075">
    <property type="entry name" value="CHIMERIN FAMILY MEMBER"/>
    <property type="match status" value="1"/>
</dbReference>
<evidence type="ECO:0000256" key="9">
    <source>
        <dbReference type="ARBA" id="ARBA00076015"/>
    </source>
</evidence>
<evidence type="ECO:0000256" key="3">
    <source>
        <dbReference type="ARBA" id="ARBA00022723"/>
    </source>
</evidence>
<dbReference type="STRING" id="32264.T1KF04"/>
<keyword evidence="7" id="KW-0472">Membrane</keyword>
<feature type="domain" description="Rho-GAP" evidence="14">
    <location>
        <begin position="269"/>
        <end position="462"/>
    </location>
</feature>
<dbReference type="OrthoDB" id="3196451at2759"/>
<keyword evidence="6 11" id="KW-0727">SH2 domain</keyword>
<reference evidence="16" key="1">
    <citation type="submission" date="2011-08" db="EMBL/GenBank/DDBJ databases">
        <authorList>
            <person name="Rombauts S."/>
        </authorList>
    </citation>
    <scope>NUCLEOTIDE SEQUENCE</scope>
    <source>
        <strain evidence="16">London</strain>
    </source>
</reference>
<dbReference type="AlphaFoldDB" id="T1KF04"/>
<dbReference type="SUPFAM" id="SSF57889">
    <property type="entry name" value="Cysteine-rich domain"/>
    <property type="match status" value="1"/>
</dbReference>
<dbReference type="FunFam" id="1.10.555.10:FF:000005">
    <property type="entry name" value="Chimaerin"/>
    <property type="match status" value="1"/>
</dbReference>
<dbReference type="InterPro" id="IPR051854">
    <property type="entry name" value="Rho-type_GAP"/>
</dbReference>
<dbReference type="FunFam" id="3.30.60.20:FF:000025">
    <property type="entry name" value="Chimaerin"/>
    <property type="match status" value="1"/>
</dbReference>
<keyword evidence="3" id="KW-0479">Metal-binding</keyword>
<reference evidence="15" key="2">
    <citation type="submission" date="2015-06" db="UniProtKB">
        <authorList>
            <consortium name="EnsemblMetazoa"/>
        </authorList>
    </citation>
    <scope>IDENTIFICATION</scope>
</reference>
<dbReference type="Gene3D" id="3.30.60.20">
    <property type="match status" value="1"/>
</dbReference>
<keyword evidence="2" id="KW-0343">GTPase activation</keyword>
<dbReference type="KEGG" id="tut:107363624"/>
<evidence type="ECO:0000256" key="7">
    <source>
        <dbReference type="ARBA" id="ARBA00023136"/>
    </source>
</evidence>
<dbReference type="SUPFAM" id="SSF55550">
    <property type="entry name" value="SH2 domain"/>
    <property type="match status" value="1"/>
</dbReference>
<dbReference type="GO" id="GO:0008270">
    <property type="term" value="F:zinc ion binding"/>
    <property type="evidence" value="ECO:0007669"/>
    <property type="project" value="UniProtKB-KW"/>
</dbReference>
<dbReference type="HOGENOM" id="CLU_015883_0_0_1"/>
<dbReference type="PROSITE" id="PS50001">
    <property type="entry name" value="SH2"/>
    <property type="match status" value="1"/>
</dbReference>
<dbReference type="Pfam" id="PF00130">
    <property type="entry name" value="C1_1"/>
    <property type="match status" value="1"/>
</dbReference>
<dbReference type="SMART" id="SM00109">
    <property type="entry name" value="C1"/>
    <property type="match status" value="1"/>
</dbReference>
<evidence type="ECO:0000256" key="8">
    <source>
        <dbReference type="ARBA" id="ARBA00073081"/>
    </source>
</evidence>
<evidence type="ECO:0000313" key="15">
    <source>
        <dbReference type="EnsemblMetazoa" id="tetur10g01380.1"/>
    </source>
</evidence>
<evidence type="ECO:0000256" key="10">
    <source>
        <dbReference type="ARBA" id="ARBA00077047"/>
    </source>
</evidence>
<dbReference type="InterPro" id="IPR000198">
    <property type="entry name" value="RhoGAP_dom"/>
</dbReference>
<dbReference type="GO" id="GO:0016020">
    <property type="term" value="C:membrane"/>
    <property type="evidence" value="ECO:0007669"/>
    <property type="project" value="UniProtKB-SubCell"/>
</dbReference>
<dbReference type="FunFam" id="3.30.505.10:FF:000019">
    <property type="entry name" value="Chimaerin"/>
    <property type="match status" value="1"/>
</dbReference>
<dbReference type="Gene3D" id="1.10.555.10">
    <property type="entry name" value="Rho GTPase activation protein"/>
    <property type="match status" value="1"/>
</dbReference>
<evidence type="ECO:0000256" key="5">
    <source>
        <dbReference type="ARBA" id="ARBA00022833"/>
    </source>
</evidence>
<organism evidence="15 16">
    <name type="scientific">Tetranychus urticae</name>
    <name type="common">Two-spotted spider mite</name>
    <dbReference type="NCBI Taxonomy" id="32264"/>
    <lineage>
        <taxon>Eukaryota</taxon>
        <taxon>Metazoa</taxon>
        <taxon>Ecdysozoa</taxon>
        <taxon>Arthropoda</taxon>
        <taxon>Chelicerata</taxon>
        <taxon>Arachnida</taxon>
        <taxon>Acari</taxon>
        <taxon>Acariformes</taxon>
        <taxon>Trombidiformes</taxon>
        <taxon>Prostigmata</taxon>
        <taxon>Eleutherengona</taxon>
        <taxon>Raphignathae</taxon>
        <taxon>Tetranychoidea</taxon>
        <taxon>Tetranychidae</taxon>
        <taxon>Tetranychus</taxon>
    </lineage>
</organism>
<dbReference type="InterPro" id="IPR002219">
    <property type="entry name" value="PKC_DAG/PE"/>
</dbReference>
<keyword evidence="16" id="KW-1185">Reference proteome</keyword>
<dbReference type="CDD" id="cd10352">
    <property type="entry name" value="SH2_a2chimerin_b2chimerin"/>
    <property type="match status" value="1"/>
</dbReference>
<dbReference type="OMA" id="HCKTIFA"/>
<comment type="subcellular location">
    <subcellularLocation>
        <location evidence="1">Membrane</location>
        <topology evidence="1">Peripheral membrane protein</topology>
    </subcellularLocation>
</comment>
<dbReference type="PROSITE" id="PS50081">
    <property type="entry name" value="ZF_DAG_PE_2"/>
    <property type="match status" value="1"/>
</dbReference>
<evidence type="ECO:0000256" key="6">
    <source>
        <dbReference type="ARBA" id="ARBA00022999"/>
    </source>
</evidence>
<dbReference type="InterPro" id="IPR020454">
    <property type="entry name" value="DAG/PE-bd"/>
</dbReference>
<dbReference type="PANTHER" id="PTHR46075:SF2">
    <property type="entry name" value="RHO GTPASE ACTIVATING PROTEIN AT 5A, ISOFORM A"/>
    <property type="match status" value="1"/>
</dbReference>
<name>T1KF04_TETUR</name>
<dbReference type="SMART" id="SM00324">
    <property type="entry name" value="RhoGAP"/>
    <property type="match status" value="1"/>
</dbReference>
<dbReference type="InterPro" id="IPR000980">
    <property type="entry name" value="SH2"/>
</dbReference>
<evidence type="ECO:0000256" key="1">
    <source>
        <dbReference type="ARBA" id="ARBA00004170"/>
    </source>
</evidence>
<dbReference type="Gene3D" id="3.30.505.10">
    <property type="entry name" value="SH2 domain"/>
    <property type="match status" value="1"/>
</dbReference>
<dbReference type="PROSITE" id="PS50238">
    <property type="entry name" value="RHOGAP"/>
    <property type="match status" value="1"/>
</dbReference>
<evidence type="ECO:0000259" key="12">
    <source>
        <dbReference type="PROSITE" id="PS50001"/>
    </source>
</evidence>
<dbReference type="InterPro" id="IPR008936">
    <property type="entry name" value="Rho_GTPase_activation_prot"/>
</dbReference>
<dbReference type="Pfam" id="PF00017">
    <property type="entry name" value="SH2"/>
    <property type="match status" value="1"/>
</dbReference>
<dbReference type="EMBL" id="CAEY01000030">
    <property type="status" value="NOT_ANNOTATED_CDS"/>
    <property type="molecule type" value="Genomic_DNA"/>
</dbReference>